<comment type="cofactor">
    <cofactor evidence="1 6">
        <name>pyridoxal 5'-phosphate</name>
        <dbReference type="ChEBI" id="CHEBI:597326"/>
    </cofactor>
</comment>
<dbReference type="InterPro" id="IPR015424">
    <property type="entry name" value="PyrdxlP-dep_Trfase"/>
</dbReference>
<evidence type="ECO:0000256" key="5">
    <source>
        <dbReference type="ARBA" id="ARBA00022898"/>
    </source>
</evidence>
<comment type="similarity">
    <text evidence="2 6">Belongs to the class-I pyridoxal-phosphate-dependent aminotransferase family.</text>
</comment>
<evidence type="ECO:0000256" key="2">
    <source>
        <dbReference type="ARBA" id="ARBA00007441"/>
    </source>
</evidence>
<dbReference type="Gene3D" id="3.90.1150.10">
    <property type="entry name" value="Aspartate Aminotransferase, domain 1"/>
    <property type="match status" value="1"/>
</dbReference>
<protein>
    <recommendedName>
        <fullName evidence="6">Aminotransferase</fullName>
        <ecNumber evidence="6">2.6.1.-</ecNumber>
    </recommendedName>
</protein>
<dbReference type="SUPFAM" id="SSF53383">
    <property type="entry name" value="PLP-dependent transferases"/>
    <property type="match status" value="1"/>
</dbReference>
<evidence type="ECO:0000256" key="6">
    <source>
        <dbReference type="RuleBase" id="RU000481"/>
    </source>
</evidence>
<dbReference type="InterPro" id="IPR004838">
    <property type="entry name" value="NHTrfase_class1_PyrdxlP-BS"/>
</dbReference>
<dbReference type="InterPro" id="IPR004839">
    <property type="entry name" value="Aminotransferase_I/II_large"/>
</dbReference>
<dbReference type="EC" id="2.6.1.-" evidence="6"/>
<dbReference type="InterPro" id="IPR015422">
    <property type="entry name" value="PyrdxlP-dep_Trfase_small"/>
</dbReference>
<keyword evidence="5" id="KW-0663">Pyridoxal phosphate</keyword>
<dbReference type="EMBL" id="DF968181">
    <property type="protein sequence ID" value="GAP40156.1"/>
    <property type="molecule type" value="Genomic_DNA"/>
</dbReference>
<dbReference type="InterPro" id="IPR015421">
    <property type="entry name" value="PyrdxlP-dep_Trfase_major"/>
</dbReference>
<evidence type="ECO:0000259" key="7">
    <source>
        <dbReference type="Pfam" id="PF00155"/>
    </source>
</evidence>
<organism evidence="8">
    <name type="scientific">Flexilinea flocculi</name>
    <dbReference type="NCBI Taxonomy" id="1678840"/>
    <lineage>
        <taxon>Bacteria</taxon>
        <taxon>Bacillati</taxon>
        <taxon>Chloroflexota</taxon>
        <taxon>Anaerolineae</taxon>
        <taxon>Anaerolineales</taxon>
        <taxon>Anaerolineaceae</taxon>
        <taxon>Flexilinea</taxon>
    </lineage>
</organism>
<dbReference type="PANTHER" id="PTHR46383:SF1">
    <property type="entry name" value="ASPARTATE AMINOTRANSFERASE"/>
    <property type="match status" value="1"/>
</dbReference>
<dbReference type="InterPro" id="IPR050596">
    <property type="entry name" value="AspAT/PAT-like"/>
</dbReference>
<dbReference type="AlphaFoldDB" id="A0A0S7BIE8"/>
<dbReference type="PROSITE" id="PS00105">
    <property type="entry name" value="AA_TRANSFER_CLASS_1"/>
    <property type="match status" value="1"/>
</dbReference>
<reference evidence="8" key="1">
    <citation type="journal article" date="2015" name="Genome Announc.">
        <title>Draft Genome Sequence of Anaerolineae Strain TC1, a Novel Isolate from a Methanogenic Wastewater Treatment System.</title>
        <authorList>
            <person name="Matsuura N."/>
            <person name="Tourlousse D.M."/>
            <person name="Sun L."/>
            <person name="Toyonaga M."/>
            <person name="Kuroda K."/>
            <person name="Ohashi A."/>
            <person name="Cruz R."/>
            <person name="Yamaguchi T."/>
            <person name="Sekiguchi Y."/>
        </authorList>
    </citation>
    <scope>NUCLEOTIDE SEQUENCE [LARGE SCALE GENOMIC DNA]</scope>
    <source>
        <strain evidence="8">TC1</strain>
    </source>
</reference>
<dbReference type="CDD" id="cd00609">
    <property type="entry name" value="AAT_like"/>
    <property type="match status" value="1"/>
</dbReference>
<dbReference type="Pfam" id="PF00155">
    <property type="entry name" value="Aminotran_1_2"/>
    <property type="match status" value="1"/>
</dbReference>
<sequence length="382" mass="42399">MELSKIAQNLGGSAIRQMFNEALKMTDTISFTVGEPDFITPKPIIDEACLNWQKGLTHYTPNAGVLSLRQEIAKYETRLNPDPESQIIVTCGATEAIQMALFTIVNPGDEVIVVTPAWPNYFGQIGMCGAILKEVPAREENHFVPDIDDIKKAITSKTKAIILNSPSNPTGAVIDADTMKQLADLFRSHDIFIIADEVYNRLVYDQEQYCSITSFEGLEDKIIYINSFSKMFAMTGWRLGYAVSKPDIIRNMTKLHENGASCLPAPSQIAAATALRFHQDEIEKMRSIYERRRNIICGLINQIDGISCKTPKGAFYVFANITKTGMRSEDFCMSLLKKTGVVTVPGSGFGESGEGFVRFTYATSEENIQEGLKRIKGFVEAL</sequence>
<proteinExistence type="inferred from homology"/>
<dbReference type="Proteomes" id="UP000053370">
    <property type="component" value="Unassembled WGS sequence"/>
</dbReference>
<feature type="domain" description="Aminotransferase class I/classII large" evidence="7">
    <location>
        <begin position="27"/>
        <end position="375"/>
    </location>
</feature>
<gene>
    <name evidence="8" type="ORF">ATC1_13122</name>
</gene>
<accession>A0A0S7BIE8</accession>
<dbReference type="RefSeq" id="WP_062279210.1">
    <property type="nucleotide sequence ID" value="NZ_DF968181.1"/>
</dbReference>
<dbReference type="PRINTS" id="PR00753">
    <property type="entry name" value="ACCSYNTHASE"/>
</dbReference>
<dbReference type="PATRIC" id="fig|1678840.3.peg.1345"/>
<dbReference type="STRING" id="1678840.ATC1_13122"/>
<evidence type="ECO:0000313" key="8">
    <source>
        <dbReference type="EMBL" id="GAP40156.1"/>
    </source>
</evidence>
<keyword evidence="9" id="KW-1185">Reference proteome</keyword>
<keyword evidence="3 6" id="KW-0032">Aminotransferase</keyword>
<dbReference type="GO" id="GO:0006520">
    <property type="term" value="P:amino acid metabolic process"/>
    <property type="evidence" value="ECO:0007669"/>
    <property type="project" value="InterPro"/>
</dbReference>
<dbReference type="FunFam" id="3.40.640.10:FF:000033">
    <property type="entry name" value="Aspartate aminotransferase"/>
    <property type="match status" value="1"/>
</dbReference>
<evidence type="ECO:0000256" key="1">
    <source>
        <dbReference type="ARBA" id="ARBA00001933"/>
    </source>
</evidence>
<evidence type="ECO:0000313" key="9">
    <source>
        <dbReference type="Proteomes" id="UP000053370"/>
    </source>
</evidence>
<keyword evidence="4 6" id="KW-0808">Transferase</keyword>
<evidence type="ECO:0000256" key="3">
    <source>
        <dbReference type="ARBA" id="ARBA00022576"/>
    </source>
</evidence>
<dbReference type="GO" id="GO:0030170">
    <property type="term" value="F:pyridoxal phosphate binding"/>
    <property type="evidence" value="ECO:0007669"/>
    <property type="project" value="InterPro"/>
</dbReference>
<name>A0A0S7BIE8_9CHLR</name>
<evidence type="ECO:0000256" key="4">
    <source>
        <dbReference type="ARBA" id="ARBA00022679"/>
    </source>
</evidence>
<dbReference type="Gene3D" id="3.40.640.10">
    <property type="entry name" value="Type I PLP-dependent aspartate aminotransferase-like (Major domain)"/>
    <property type="match status" value="1"/>
</dbReference>
<dbReference type="PANTHER" id="PTHR46383">
    <property type="entry name" value="ASPARTATE AMINOTRANSFERASE"/>
    <property type="match status" value="1"/>
</dbReference>
<dbReference type="GO" id="GO:0008483">
    <property type="term" value="F:transaminase activity"/>
    <property type="evidence" value="ECO:0007669"/>
    <property type="project" value="UniProtKB-KW"/>
</dbReference>